<gene>
    <name evidence="1" type="ORF">JHL16_08635</name>
</gene>
<proteinExistence type="predicted"/>
<comment type="caution">
    <text evidence="1">The sequence shown here is derived from an EMBL/GenBank/DDBJ whole genome shotgun (WGS) entry which is preliminary data.</text>
</comment>
<evidence type="ECO:0000313" key="2">
    <source>
        <dbReference type="Proteomes" id="UP000616151"/>
    </source>
</evidence>
<sequence>MAANDNNSAGEWVVTFLPNRFLAALDRYMLEETKFESRSVALRNAFQDWCIHMGYVSPNETDPDLN</sequence>
<keyword evidence="2" id="KW-1185">Reference proteome</keyword>
<reference evidence="1" key="1">
    <citation type="submission" date="2021-01" db="EMBL/GenBank/DDBJ databases">
        <authorList>
            <person name="Sun Q."/>
        </authorList>
    </citation>
    <scope>NUCLEOTIDE SEQUENCE</scope>
    <source>
        <strain evidence="1">YIM B02566</strain>
    </source>
</reference>
<accession>A0ACC5R1B3</accession>
<protein>
    <submittedName>
        <fullName evidence="1">Uncharacterized protein</fullName>
    </submittedName>
</protein>
<organism evidence="1 2">
    <name type="scientific">Taklimakanibacter albus</name>
    <dbReference type="NCBI Taxonomy" id="2800327"/>
    <lineage>
        <taxon>Bacteria</taxon>
        <taxon>Pseudomonadati</taxon>
        <taxon>Pseudomonadota</taxon>
        <taxon>Alphaproteobacteria</taxon>
        <taxon>Hyphomicrobiales</taxon>
        <taxon>Aestuariivirgaceae</taxon>
        <taxon>Taklimakanibacter</taxon>
    </lineage>
</organism>
<evidence type="ECO:0000313" key="1">
    <source>
        <dbReference type="EMBL" id="MBK1866414.1"/>
    </source>
</evidence>
<name>A0ACC5R1B3_9HYPH</name>
<dbReference type="Proteomes" id="UP000616151">
    <property type="component" value="Unassembled WGS sequence"/>
</dbReference>
<dbReference type="EMBL" id="JAENHL010000006">
    <property type="protein sequence ID" value="MBK1866414.1"/>
    <property type="molecule type" value="Genomic_DNA"/>
</dbReference>